<proteinExistence type="inferred from homology"/>
<dbReference type="GO" id="GO:0032259">
    <property type="term" value="P:methylation"/>
    <property type="evidence" value="ECO:0007669"/>
    <property type="project" value="UniProtKB-KW"/>
</dbReference>
<evidence type="ECO:0000256" key="7">
    <source>
        <dbReference type="ARBA" id="ARBA00023244"/>
    </source>
</evidence>
<evidence type="ECO:0000256" key="1">
    <source>
        <dbReference type="ARBA" id="ARBA00005879"/>
    </source>
</evidence>
<dbReference type="UniPathway" id="UPA00262">
    <property type="reaction ID" value="UER00211"/>
</dbReference>
<gene>
    <name evidence="13" type="primary">cobA</name>
    <name evidence="13" type="ORF">CEW83_06750</name>
</gene>
<dbReference type="InterPro" id="IPR035996">
    <property type="entry name" value="4pyrrol_Methylase_sf"/>
</dbReference>
<comment type="pathway">
    <text evidence="8">Porphyrin-containing compound metabolism; siroheme biosynthesis; precorrin-2 from uroporphyrinogen III: step 1/1.</text>
</comment>
<dbReference type="PANTHER" id="PTHR45790:SF1">
    <property type="entry name" value="SIROHEME SYNTHASE"/>
    <property type="match status" value="1"/>
</dbReference>
<dbReference type="PROSITE" id="PS00839">
    <property type="entry name" value="SUMT_1"/>
    <property type="match status" value="1"/>
</dbReference>
<dbReference type="GO" id="GO:0019354">
    <property type="term" value="P:siroheme biosynthetic process"/>
    <property type="evidence" value="ECO:0007669"/>
    <property type="project" value="UniProtKB-UniPathway"/>
</dbReference>
<comment type="pathway">
    <text evidence="9">Cofactor biosynthesis; adenosylcobalamin biosynthesis; precorrin-2 from uroporphyrinogen III: step 1/1.</text>
</comment>
<accession>A0A2U8GN85</accession>
<feature type="domain" description="Tetrapyrrole methylase" evidence="12">
    <location>
        <begin position="44"/>
        <end position="253"/>
    </location>
</feature>
<keyword evidence="3" id="KW-0169">Cobalamin biosynthesis</keyword>
<dbReference type="NCBIfam" id="TIGR01469">
    <property type="entry name" value="cobA_cysG_Cterm"/>
    <property type="match status" value="1"/>
</dbReference>
<protein>
    <recommendedName>
        <fullName evidence="2">uroporphyrinogen-III C-methyltransferase</fullName>
        <ecNumber evidence="2">2.1.1.107</ecNumber>
    </recommendedName>
</protein>
<dbReference type="AlphaFoldDB" id="A0A2U8GN85"/>
<keyword evidence="7" id="KW-0627">Porphyrin biosynthesis</keyword>
<dbReference type="InterPro" id="IPR014776">
    <property type="entry name" value="4pyrrole_Mease_sub2"/>
</dbReference>
<organism evidence="13 14">
    <name type="scientific">Parazoarcus communis</name>
    <dbReference type="NCBI Taxonomy" id="41977"/>
    <lineage>
        <taxon>Bacteria</taxon>
        <taxon>Pseudomonadati</taxon>
        <taxon>Pseudomonadota</taxon>
        <taxon>Betaproteobacteria</taxon>
        <taxon>Rhodocyclales</taxon>
        <taxon>Zoogloeaceae</taxon>
        <taxon>Parazoarcus</taxon>
    </lineage>
</organism>
<evidence type="ECO:0000256" key="4">
    <source>
        <dbReference type="ARBA" id="ARBA00022603"/>
    </source>
</evidence>
<dbReference type="InterPro" id="IPR050161">
    <property type="entry name" value="Siro_Cobalamin_biosynth"/>
</dbReference>
<dbReference type="Gene3D" id="3.40.1010.10">
    <property type="entry name" value="Cobalt-precorrin-4 Transmethylase, Domain 1"/>
    <property type="match status" value="1"/>
</dbReference>
<dbReference type="CDD" id="cd11642">
    <property type="entry name" value="SUMT"/>
    <property type="match status" value="1"/>
</dbReference>
<evidence type="ECO:0000313" key="13">
    <source>
        <dbReference type="EMBL" id="AWI74960.1"/>
    </source>
</evidence>
<dbReference type="KEGG" id="acom:CEW83_06750"/>
<keyword evidence="6" id="KW-0949">S-adenosyl-L-methionine</keyword>
<sequence>MTQSTLLRPASSSLIHLNRGSAGSFASPAAPRQPGHAGTATGSVALVGAGPGDPELLTMKAARRIAEADVIVHDQLVGEGILDLARTDARRIYAGKKAGRHALPQDEINLLLVELALQGLRVVRLKGGDPFIFGRGGEEMQALIASGIACEVVPGVTAAAGMAASTGIPLTHRDHAQTVVFATGHLKEGSVDLDWDALARPHQTIVIYMGLGALDIICRELVAHGLWRTTPAAVVHAATTPQQRIVTSTLMSLPFEVRAAKLQTPSLIIVGTVVELHPLLTQAAEQTAALAL</sequence>
<reference evidence="13 14" key="1">
    <citation type="submission" date="2017-06" db="EMBL/GenBank/DDBJ databases">
        <title>Azoarcus.</title>
        <authorList>
            <person name="Woo J.-H."/>
            <person name="Kim H.-S."/>
        </authorList>
    </citation>
    <scope>NUCLEOTIDE SEQUENCE [LARGE SCALE GENOMIC DNA]</scope>
    <source>
        <strain evidence="13 14">TSPY31</strain>
    </source>
</reference>
<comment type="similarity">
    <text evidence="1 10">Belongs to the precorrin methyltransferase family.</text>
</comment>
<dbReference type="PANTHER" id="PTHR45790">
    <property type="entry name" value="SIROHEME SYNTHASE-RELATED"/>
    <property type="match status" value="1"/>
</dbReference>
<dbReference type="FunFam" id="3.40.1010.10:FF:000001">
    <property type="entry name" value="Siroheme synthase"/>
    <property type="match status" value="1"/>
</dbReference>
<keyword evidence="5 10" id="KW-0808">Transferase</keyword>
<evidence type="ECO:0000259" key="12">
    <source>
        <dbReference type="Pfam" id="PF00590"/>
    </source>
</evidence>
<evidence type="ECO:0000256" key="10">
    <source>
        <dbReference type="RuleBase" id="RU003960"/>
    </source>
</evidence>
<evidence type="ECO:0000256" key="11">
    <source>
        <dbReference type="SAM" id="MobiDB-lite"/>
    </source>
</evidence>
<dbReference type="EC" id="2.1.1.107" evidence="2"/>
<dbReference type="InterPro" id="IPR003043">
    <property type="entry name" value="Uropor_MeTrfase_CS"/>
</dbReference>
<dbReference type="RefSeq" id="WP_108948668.1">
    <property type="nucleotide sequence ID" value="NZ_CP022187.1"/>
</dbReference>
<dbReference type="Gene3D" id="3.30.950.10">
    <property type="entry name" value="Methyltransferase, Cobalt-precorrin-4 Transmethylase, Domain 2"/>
    <property type="match status" value="1"/>
</dbReference>
<evidence type="ECO:0000256" key="8">
    <source>
        <dbReference type="ARBA" id="ARBA00025705"/>
    </source>
</evidence>
<dbReference type="Proteomes" id="UP000244930">
    <property type="component" value="Chromosome"/>
</dbReference>
<evidence type="ECO:0000256" key="6">
    <source>
        <dbReference type="ARBA" id="ARBA00022691"/>
    </source>
</evidence>
<dbReference type="NCBIfam" id="NF004790">
    <property type="entry name" value="PRK06136.1"/>
    <property type="match status" value="1"/>
</dbReference>
<dbReference type="GO" id="GO:0004851">
    <property type="term" value="F:uroporphyrin-III C-methyltransferase activity"/>
    <property type="evidence" value="ECO:0007669"/>
    <property type="project" value="UniProtKB-EC"/>
</dbReference>
<evidence type="ECO:0000256" key="9">
    <source>
        <dbReference type="ARBA" id="ARBA00060548"/>
    </source>
</evidence>
<dbReference type="InterPro" id="IPR006366">
    <property type="entry name" value="CobA/CysG_C"/>
</dbReference>
<name>A0A2U8GN85_9RHOO</name>
<feature type="region of interest" description="Disordered" evidence="11">
    <location>
        <begin position="24"/>
        <end position="43"/>
    </location>
</feature>
<evidence type="ECO:0000256" key="3">
    <source>
        <dbReference type="ARBA" id="ARBA00022573"/>
    </source>
</evidence>
<dbReference type="Pfam" id="PF00590">
    <property type="entry name" value="TP_methylase"/>
    <property type="match status" value="1"/>
</dbReference>
<evidence type="ECO:0000313" key="14">
    <source>
        <dbReference type="Proteomes" id="UP000244930"/>
    </source>
</evidence>
<keyword evidence="14" id="KW-1185">Reference proteome</keyword>
<dbReference type="InterPro" id="IPR014777">
    <property type="entry name" value="4pyrrole_Mease_sub1"/>
</dbReference>
<dbReference type="SUPFAM" id="SSF53790">
    <property type="entry name" value="Tetrapyrrole methylase"/>
    <property type="match status" value="1"/>
</dbReference>
<evidence type="ECO:0000256" key="2">
    <source>
        <dbReference type="ARBA" id="ARBA00012162"/>
    </source>
</evidence>
<dbReference type="PROSITE" id="PS00840">
    <property type="entry name" value="SUMT_2"/>
    <property type="match status" value="1"/>
</dbReference>
<dbReference type="GO" id="GO:0009236">
    <property type="term" value="P:cobalamin biosynthetic process"/>
    <property type="evidence" value="ECO:0007669"/>
    <property type="project" value="UniProtKB-KW"/>
</dbReference>
<keyword evidence="4 10" id="KW-0489">Methyltransferase</keyword>
<dbReference type="EMBL" id="CP022187">
    <property type="protein sequence ID" value="AWI74960.1"/>
    <property type="molecule type" value="Genomic_DNA"/>
</dbReference>
<evidence type="ECO:0000256" key="5">
    <source>
        <dbReference type="ARBA" id="ARBA00022679"/>
    </source>
</evidence>
<dbReference type="InterPro" id="IPR000878">
    <property type="entry name" value="4pyrrol_Mease"/>
</dbReference>
<dbReference type="FunFam" id="3.30.950.10:FF:000001">
    <property type="entry name" value="Siroheme synthase"/>
    <property type="match status" value="1"/>
</dbReference>